<evidence type="ECO:0000256" key="1">
    <source>
        <dbReference type="ARBA" id="ARBA00004127"/>
    </source>
</evidence>
<feature type="transmembrane region" description="Helical" evidence="10">
    <location>
        <begin position="21"/>
        <end position="43"/>
    </location>
</feature>
<dbReference type="FunCoup" id="A0A2K1JV16">
    <property type="interactions" value="1221"/>
</dbReference>
<dbReference type="OrthoDB" id="9909019at2759"/>
<dbReference type="RefSeq" id="XP_024388352.1">
    <property type="nucleotide sequence ID" value="XM_024532584.2"/>
</dbReference>
<evidence type="ECO:0000256" key="10">
    <source>
        <dbReference type="RuleBase" id="RU079119"/>
    </source>
</evidence>
<dbReference type="InterPro" id="IPR001594">
    <property type="entry name" value="Palmitoyltrfase_DHHC"/>
</dbReference>
<comment type="catalytic activity">
    <reaction evidence="10">
        <text>L-cysteinyl-[protein] + hexadecanoyl-CoA = S-hexadecanoyl-L-cysteinyl-[protein] + CoA</text>
        <dbReference type="Rhea" id="RHEA:36683"/>
        <dbReference type="Rhea" id="RHEA-COMP:10131"/>
        <dbReference type="Rhea" id="RHEA-COMP:11032"/>
        <dbReference type="ChEBI" id="CHEBI:29950"/>
        <dbReference type="ChEBI" id="CHEBI:57287"/>
        <dbReference type="ChEBI" id="CHEBI:57379"/>
        <dbReference type="ChEBI" id="CHEBI:74151"/>
        <dbReference type="EC" id="2.3.1.225"/>
    </reaction>
</comment>
<evidence type="ECO:0000256" key="4">
    <source>
        <dbReference type="ARBA" id="ARBA00022692"/>
    </source>
</evidence>
<name>A0A2K1JV16_PHYPA</name>
<dbReference type="Proteomes" id="UP000006727">
    <property type="component" value="Chromosome 11"/>
</dbReference>
<dbReference type="GO" id="GO:0006612">
    <property type="term" value="P:protein targeting to membrane"/>
    <property type="evidence" value="ECO:0000318"/>
    <property type="project" value="GO_Central"/>
</dbReference>
<dbReference type="EC" id="2.3.1.225" evidence="10"/>
<accession>A0A2K1JV16</accession>
<dbReference type="GO" id="GO:0005794">
    <property type="term" value="C:Golgi apparatus"/>
    <property type="evidence" value="ECO:0000318"/>
    <property type="project" value="GO_Central"/>
</dbReference>
<dbReference type="Gramene" id="Pp3c11_17220V3.2">
    <property type="protein sequence ID" value="Pp3c11_17220V3.2"/>
    <property type="gene ID" value="Pp3c11_17220"/>
</dbReference>
<dbReference type="PANTHER" id="PTHR22883:SF301">
    <property type="entry name" value="PALMITOYLTRANSFERASE ZDHHC12"/>
    <property type="match status" value="1"/>
</dbReference>
<keyword evidence="8" id="KW-0449">Lipoprotein</keyword>
<comment type="domain">
    <text evidence="10">The DHHC domain is required for palmitoyltransferase activity.</text>
</comment>
<feature type="transmembrane region" description="Helical" evidence="10">
    <location>
        <begin position="267"/>
        <end position="291"/>
    </location>
</feature>
<evidence type="ECO:0000313" key="14">
    <source>
        <dbReference type="EnsemblPlants" id="Pp3c11_17220V3.1"/>
    </source>
</evidence>
<dbReference type="KEGG" id="ppp:112288430"/>
<dbReference type="PROSITE" id="PS50216">
    <property type="entry name" value="DHHC"/>
    <property type="match status" value="1"/>
</dbReference>
<evidence type="ECO:0000259" key="12">
    <source>
        <dbReference type="Pfam" id="PF01529"/>
    </source>
</evidence>
<comment type="similarity">
    <text evidence="2 10">Belongs to the DHHC palmitoyltransferase family.</text>
</comment>
<dbReference type="GO" id="GO:0005783">
    <property type="term" value="C:endoplasmic reticulum"/>
    <property type="evidence" value="ECO:0000318"/>
    <property type="project" value="GO_Central"/>
</dbReference>
<evidence type="ECO:0000256" key="2">
    <source>
        <dbReference type="ARBA" id="ARBA00008574"/>
    </source>
</evidence>
<dbReference type="EMBL" id="ABEU02000011">
    <property type="protein sequence ID" value="PNR45365.1"/>
    <property type="molecule type" value="Genomic_DNA"/>
</dbReference>
<gene>
    <name evidence="14" type="primary">LOC112288430</name>
    <name evidence="13" type="ORF">PHYPA_015136</name>
</gene>
<keyword evidence="3 10" id="KW-0808">Transferase</keyword>
<dbReference type="EnsemblPlants" id="Pp3c11_17220V3.2">
    <property type="protein sequence ID" value="Pp3c11_17220V3.2"/>
    <property type="gene ID" value="Pp3c11_17220"/>
</dbReference>
<keyword evidence="9 10" id="KW-0012">Acyltransferase</keyword>
<reference evidence="13 15" key="1">
    <citation type="journal article" date="2008" name="Science">
        <title>The Physcomitrella genome reveals evolutionary insights into the conquest of land by plants.</title>
        <authorList>
            <person name="Rensing S."/>
            <person name="Lang D."/>
            <person name="Zimmer A."/>
            <person name="Terry A."/>
            <person name="Salamov A."/>
            <person name="Shapiro H."/>
            <person name="Nishiyama T."/>
            <person name="Perroud P.-F."/>
            <person name="Lindquist E."/>
            <person name="Kamisugi Y."/>
            <person name="Tanahashi T."/>
            <person name="Sakakibara K."/>
            <person name="Fujita T."/>
            <person name="Oishi K."/>
            <person name="Shin-I T."/>
            <person name="Kuroki Y."/>
            <person name="Toyoda A."/>
            <person name="Suzuki Y."/>
            <person name="Hashimoto A."/>
            <person name="Yamaguchi K."/>
            <person name="Sugano A."/>
            <person name="Kohara Y."/>
            <person name="Fujiyama A."/>
            <person name="Anterola A."/>
            <person name="Aoki S."/>
            <person name="Ashton N."/>
            <person name="Barbazuk W.B."/>
            <person name="Barker E."/>
            <person name="Bennetzen J."/>
            <person name="Bezanilla M."/>
            <person name="Blankenship R."/>
            <person name="Cho S.H."/>
            <person name="Dutcher S."/>
            <person name="Estelle M."/>
            <person name="Fawcett J.A."/>
            <person name="Gundlach H."/>
            <person name="Hanada K."/>
            <person name="Heyl A."/>
            <person name="Hicks K.A."/>
            <person name="Hugh J."/>
            <person name="Lohr M."/>
            <person name="Mayer K."/>
            <person name="Melkozernov A."/>
            <person name="Murata T."/>
            <person name="Nelson D."/>
            <person name="Pils B."/>
            <person name="Prigge M."/>
            <person name="Reiss B."/>
            <person name="Renner T."/>
            <person name="Rombauts S."/>
            <person name="Rushton P."/>
            <person name="Sanderfoot A."/>
            <person name="Schween G."/>
            <person name="Shiu S.-H."/>
            <person name="Stueber K."/>
            <person name="Theodoulou F.L."/>
            <person name="Tu H."/>
            <person name="Van de Peer Y."/>
            <person name="Verrier P.J."/>
            <person name="Waters E."/>
            <person name="Wood A."/>
            <person name="Yang L."/>
            <person name="Cove D."/>
            <person name="Cuming A."/>
            <person name="Hasebe M."/>
            <person name="Lucas S."/>
            <person name="Mishler D.B."/>
            <person name="Reski R."/>
            <person name="Grigoriev I."/>
            <person name="Quatrano R.S."/>
            <person name="Boore J.L."/>
        </authorList>
    </citation>
    <scope>NUCLEOTIDE SEQUENCE [LARGE SCALE GENOMIC DNA]</scope>
    <source>
        <strain evidence="14 15">cv. Gransden 2004</strain>
    </source>
</reference>
<dbReference type="GO" id="GO:0019706">
    <property type="term" value="F:protein-cysteine S-palmitoyltransferase activity"/>
    <property type="evidence" value="ECO:0000318"/>
    <property type="project" value="GO_Central"/>
</dbReference>
<dbReference type="EnsemblPlants" id="Pp3c11_17220V3.3">
    <property type="protein sequence ID" value="Pp3c11_17220V3.3"/>
    <property type="gene ID" value="Pp3c11_17220"/>
</dbReference>
<dbReference type="Gramene" id="Pp3c11_17220V3.3">
    <property type="protein sequence ID" value="Pp3c11_17220V3.3"/>
    <property type="gene ID" value="Pp3c11_17220"/>
</dbReference>
<evidence type="ECO:0000256" key="11">
    <source>
        <dbReference type="SAM" id="MobiDB-lite"/>
    </source>
</evidence>
<evidence type="ECO:0000313" key="13">
    <source>
        <dbReference type="EMBL" id="PNR45365.1"/>
    </source>
</evidence>
<evidence type="ECO:0000256" key="9">
    <source>
        <dbReference type="ARBA" id="ARBA00023315"/>
    </source>
</evidence>
<dbReference type="GeneID" id="112288430"/>
<dbReference type="EnsemblPlants" id="Pp3c11_17220V3.1">
    <property type="protein sequence ID" value="Pp3c11_17220V3.1"/>
    <property type="gene ID" value="Pp3c11_17220"/>
</dbReference>
<dbReference type="RefSeq" id="XP_073393372.1">
    <property type="nucleotide sequence ID" value="XM_073537271.1"/>
</dbReference>
<organism evidence="13">
    <name type="scientific">Physcomitrium patens</name>
    <name type="common">Spreading-leaved earth moss</name>
    <name type="synonym">Physcomitrella patens</name>
    <dbReference type="NCBI Taxonomy" id="3218"/>
    <lineage>
        <taxon>Eukaryota</taxon>
        <taxon>Viridiplantae</taxon>
        <taxon>Streptophyta</taxon>
        <taxon>Embryophyta</taxon>
        <taxon>Bryophyta</taxon>
        <taxon>Bryophytina</taxon>
        <taxon>Bryopsida</taxon>
        <taxon>Funariidae</taxon>
        <taxon>Funariales</taxon>
        <taxon>Funariaceae</taxon>
        <taxon>Physcomitrium</taxon>
    </lineage>
</organism>
<evidence type="ECO:0000313" key="15">
    <source>
        <dbReference type="Proteomes" id="UP000006727"/>
    </source>
</evidence>
<evidence type="ECO:0000256" key="8">
    <source>
        <dbReference type="ARBA" id="ARBA00023288"/>
    </source>
</evidence>
<feature type="region of interest" description="Disordered" evidence="11">
    <location>
        <begin position="124"/>
        <end position="152"/>
    </location>
</feature>
<keyword evidence="5 10" id="KW-1133">Transmembrane helix</keyword>
<keyword evidence="6 10" id="KW-0472">Membrane</keyword>
<dbReference type="PaxDb" id="3218-PP1S80_121V6.1"/>
<feature type="domain" description="Palmitoyltransferase DHHC" evidence="12">
    <location>
        <begin position="185"/>
        <end position="300"/>
    </location>
</feature>
<dbReference type="STRING" id="3218.A0A2K1JV16"/>
<evidence type="ECO:0000256" key="7">
    <source>
        <dbReference type="ARBA" id="ARBA00023139"/>
    </source>
</evidence>
<dbReference type="Gramene" id="Pp3c11_17220V3.1">
    <property type="protein sequence ID" value="Pp3c11_17220V3.1"/>
    <property type="gene ID" value="Pp3c11_17220"/>
</dbReference>
<keyword evidence="15" id="KW-1185">Reference proteome</keyword>
<dbReference type="OMA" id="RRFWWYI"/>
<comment type="subcellular location">
    <subcellularLocation>
        <location evidence="1">Endomembrane system</location>
        <topology evidence="1">Multi-pass membrane protein</topology>
    </subcellularLocation>
</comment>
<dbReference type="Pfam" id="PF01529">
    <property type="entry name" value="DHHC"/>
    <property type="match status" value="1"/>
</dbReference>
<evidence type="ECO:0000256" key="6">
    <source>
        <dbReference type="ARBA" id="ARBA00023136"/>
    </source>
</evidence>
<dbReference type="AlphaFoldDB" id="A0A2K1JV16"/>
<keyword evidence="7" id="KW-0564">Palmitate</keyword>
<evidence type="ECO:0000256" key="5">
    <source>
        <dbReference type="ARBA" id="ARBA00022989"/>
    </source>
</evidence>
<sequence>MYLVFARRILRHFSMRPNVWHIGWGVKLMWVLVHAVGVSGLFFLDSDLYRYTTTYSWWAGSYFTLLLIVVIQYCCTAGSTPGYLADVLSEDAGFEARAKQALNGGISRTSSQAAAEAGRSIYGSFSESSGGSSRASRENAKGGRPSVSEASPLLMNSPNVKRESDGRHLVRASNVSSLSSHTGRCPYCGLWQPLRTKHCHDCDKCVLRFDHHCVWLGTCVGQKNHRKFWWYIFYEAALVMWSIVWYIRAFRRSIGHTWWVEESIVMLVILGLIITECFLITLFLFHSYLIITNQTTYELTRRRRIPYLRMLPEKVHPFNRGMDVNLYSFCCSRSSEYPIYVLPSPEELEDMARPTSCFNYCG</sequence>
<protein>
    <recommendedName>
        <fullName evidence="10">S-acyltransferase</fullName>
        <ecNumber evidence="10">2.3.1.225</ecNumber>
    </recommendedName>
    <alternativeName>
        <fullName evidence="10">Palmitoyltransferase</fullName>
    </alternativeName>
</protein>
<feature type="transmembrane region" description="Helical" evidence="10">
    <location>
        <begin position="55"/>
        <end position="75"/>
    </location>
</feature>
<proteinExistence type="inferred from homology"/>
<dbReference type="PANTHER" id="PTHR22883">
    <property type="entry name" value="ZINC FINGER DHHC DOMAIN CONTAINING PROTEIN"/>
    <property type="match status" value="1"/>
</dbReference>
<evidence type="ECO:0000256" key="3">
    <source>
        <dbReference type="ARBA" id="ARBA00022679"/>
    </source>
</evidence>
<keyword evidence="4 10" id="KW-0812">Transmembrane</keyword>
<reference evidence="13 15" key="2">
    <citation type="journal article" date="2018" name="Plant J.">
        <title>The Physcomitrella patens chromosome-scale assembly reveals moss genome structure and evolution.</title>
        <authorList>
            <person name="Lang D."/>
            <person name="Ullrich K.K."/>
            <person name="Murat F."/>
            <person name="Fuchs J."/>
            <person name="Jenkins J."/>
            <person name="Haas F.B."/>
            <person name="Piednoel M."/>
            <person name="Gundlach H."/>
            <person name="Van Bel M."/>
            <person name="Meyberg R."/>
            <person name="Vives C."/>
            <person name="Morata J."/>
            <person name="Symeonidi A."/>
            <person name="Hiss M."/>
            <person name="Muchero W."/>
            <person name="Kamisugi Y."/>
            <person name="Saleh O."/>
            <person name="Blanc G."/>
            <person name="Decker E.L."/>
            <person name="van Gessel N."/>
            <person name="Grimwood J."/>
            <person name="Hayes R.D."/>
            <person name="Graham S.W."/>
            <person name="Gunter L.E."/>
            <person name="McDaniel S.F."/>
            <person name="Hoernstein S.N.W."/>
            <person name="Larsson A."/>
            <person name="Li F.W."/>
            <person name="Perroud P.F."/>
            <person name="Phillips J."/>
            <person name="Ranjan P."/>
            <person name="Rokshar D.S."/>
            <person name="Rothfels C.J."/>
            <person name="Schneider L."/>
            <person name="Shu S."/>
            <person name="Stevenson D.W."/>
            <person name="Thummler F."/>
            <person name="Tillich M."/>
            <person name="Villarreal Aguilar J.C."/>
            <person name="Widiez T."/>
            <person name="Wong G.K."/>
            <person name="Wymore A."/>
            <person name="Zhang Y."/>
            <person name="Zimmer A.D."/>
            <person name="Quatrano R.S."/>
            <person name="Mayer K.F.X."/>
            <person name="Goodstein D."/>
            <person name="Casacuberta J.M."/>
            <person name="Vandepoele K."/>
            <person name="Reski R."/>
            <person name="Cuming A.C."/>
            <person name="Tuskan G.A."/>
            <person name="Maumus F."/>
            <person name="Salse J."/>
            <person name="Schmutz J."/>
            <person name="Rensing S.A."/>
        </authorList>
    </citation>
    <scope>NUCLEOTIDE SEQUENCE [LARGE SCALE GENOMIC DNA]</scope>
    <source>
        <strain evidence="14 15">cv. Gransden 2004</strain>
    </source>
</reference>
<feature type="compositionally biased region" description="Low complexity" evidence="11">
    <location>
        <begin position="124"/>
        <end position="134"/>
    </location>
</feature>
<reference evidence="14" key="3">
    <citation type="submission" date="2020-12" db="UniProtKB">
        <authorList>
            <consortium name="EnsemblPlants"/>
        </authorList>
    </citation>
    <scope>IDENTIFICATION</scope>
</reference>
<dbReference type="InterPro" id="IPR039859">
    <property type="entry name" value="PFA4/ZDH16/20/ERF2-like"/>
</dbReference>
<feature type="transmembrane region" description="Helical" evidence="10">
    <location>
        <begin position="228"/>
        <end position="247"/>
    </location>
</feature>